<dbReference type="RefSeq" id="WP_254154704.1">
    <property type="nucleotide sequence ID" value="NZ_JAHESD010000038.1"/>
</dbReference>
<keyword evidence="1" id="KW-0175">Coiled coil</keyword>
<keyword evidence="3" id="KW-1185">Reference proteome</keyword>
<feature type="coiled-coil region" evidence="1">
    <location>
        <begin position="76"/>
        <end position="128"/>
    </location>
</feature>
<gene>
    <name evidence="2" type="ORF">KK060_15745</name>
</gene>
<organism evidence="2 3">
    <name type="scientific">Chryseosolibacter indicus</name>
    <dbReference type="NCBI Taxonomy" id="2782351"/>
    <lineage>
        <taxon>Bacteria</taxon>
        <taxon>Pseudomonadati</taxon>
        <taxon>Bacteroidota</taxon>
        <taxon>Cytophagia</taxon>
        <taxon>Cytophagales</taxon>
        <taxon>Chryseotaleaceae</taxon>
        <taxon>Chryseosolibacter</taxon>
    </lineage>
</organism>
<comment type="caution">
    <text evidence="2">The sequence shown here is derived from an EMBL/GenBank/DDBJ whole genome shotgun (WGS) entry which is preliminary data.</text>
</comment>
<sequence length="137" mass="16262">MISVTSVTDKYILQPTLINKHKKTLGWLSASLLWKREIHFFQKLLDQYVVNFTAIEDKKKVDHFQSIITYYEGELIDSLMAKLRLHEKKLAEMLQSGEETRIEYFKEHDSLMAELESLNEQIVQCKEELYSFIEKVM</sequence>
<dbReference type="EMBL" id="JAHESD010000038">
    <property type="protein sequence ID" value="MBT1704748.1"/>
    <property type="molecule type" value="Genomic_DNA"/>
</dbReference>
<accession>A0ABS5VTL0</accession>
<name>A0ABS5VTL0_9BACT</name>
<evidence type="ECO:0000313" key="3">
    <source>
        <dbReference type="Proteomes" id="UP000772618"/>
    </source>
</evidence>
<protein>
    <submittedName>
        <fullName evidence="2">Uncharacterized protein</fullName>
    </submittedName>
</protein>
<proteinExistence type="predicted"/>
<dbReference type="Proteomes" id="UP000772618">
    <property type="component" value="Unassembled WGS sequence"/>
</dbReference>
<evidence type="ECO:0000313" key="2">
    <source>
        <dbReference type="EMBL" id="MBT1704748.1"/>
    </source>
</evidence>
<reference evidence="2 3" key="1">
    <citation type="submission" date="2021-05" db="EMBL/GenBank/DDBJ databases">
        <title>A Polyphasic approach of four new species of the genus Ohtaekwangia: Ohtaekwangia histidinii sp. nov., Ohtaekwangia cretensis sp. nov., Ohtaekwangia indiensis sp. nov., Ohtaekwangia reichenbachii sp. nov. from diverse environment.</title>
        <authorList>
            <person name="Octaviana S."/>
        </authorList>
    </citation>
    <scope>NUCLEOTIDE SEQUENCE [LARGE SCALE GENOMIC DNA]</scope>
    <source>
        <strain evidence="2 3">PWU20</strain>
    </source>
</reference>
<evidence type="ECO:0000256" key="1">
    <source>
        <dbReference type="SAM" id="Coils"/>
    </source>
</evidence>